<keyword evidence="2" id="KW-0489">Methyltransferase</keyword>
<dbReference type="PANTHER" id="PTHR43591:SF110">
    <property type="entry name" value="RHODANESE DOMAIN-CONTAINING PROTEIN"/>
    <property type="match status" value="1"/>
</dbReference>
<comment type="caution">
    <text evidence="2">The sequence shown here is derived from an EMBL/GenBank/DDBJ whole genome shotgun (WGS) entry which is preliminary data.</text>
</comment>
<reference evidence="2 3" key="1">
    <citation type="submission" date="2016-10" db="EMBL/GenBank/DDBJ databases">
        <title>Updated version of Genome Assembly of Janthinobacterium lividum ERGS5:01.</title>
        <authorList>
            <person name="Kumar R."/>
            <person name="Acharya V."/>
            <person name="Singh D."/>
        </authorList>
    </citation>
    <scope>NUCLEOTIDE SEQUENCE [LARGE SCALE GENOMIC DNA]</scope>
    <source>
        <strain evidence="2 3">ERGS5:01</strain>
    </source>
</reference>
<dbReference type="Proteomes" id="UP000092634">
    <property type="component" value="Unassembled WGS sequence"/>
</dbReference>
<keyword evidence="2" id="KW-0808">Transferase</keyword>
<dbReference type="GO" id="GO:0008168">
    <property type="term" value="F:methyltransferase activity"/>
    <property type="evidence" value="ECO:0007669"/>
    <property type="project" value="UniProtKB-KW"/>
</dbReference>
<dbReference type="PANTHER" id="PTHR43591">
    <property type="entry name" value="METHYLTRANSFERASE"/>
    <property type="match status" value="1"/>
</dbReference>
<evidence type="ECO:0000313" key="2">
    <source>
        <dbReference type="EMBL" id="OFJ47947.1"/>
    </source>
</evidence>
<evidence type="ECO:0000313" key="3">
    <source>
        <dbReference type="Proteomes" id="UP000092634"/>
    </source>
</evidence>
<feature type="domain" description="Methyltransferase" evidence="1">
    <location>
        <begin position="46"/>
        <end position="135"/>
    </location>
</feature>
<organism evidence="2 3">
    <name type="scientific">Janthinobacterium lividum</name>
    <dbReference type="NCBI Taxonomy" id="29581"/>
    <lineage>
        <taxon>Bacteria</taxon>
        <taxon>Pseudomonadati</taxon>
        <taxon>Pseudomonadota</taxon>
        <taxon>Betaproteobacteria</taxon>
        <taxon>Burkholderiales</taxon>
        <taxon>Oxalobacteraceae</taxon>
        <taxon>Janthinobacterium</taxon>
    </lineage>
</organism>
<dbReference type="AlphaFoldDB" id="A0A1E8PPI7"/>
<dbReference type="GO" id="GO:0032259">
    <property type="term" value="P:methylation"/>
    <property type="evidence" value="ECO:0007669"/>
    <property type="project" value="UniProtKB-KW"/>
</dbReference>
<name>A0A1E8PPI7_9BURK</name>
<dbReference type="Gene3D" id="3.40.50.150">
    <property type="entry name" value="Vaccinia Virus protein VP39"/>
    <property type="match status" value="1"/>
</dbReference>
<dbReference type="InterPro" id="IPR041698">
    <property type="entry name" value="Methyltransf_25"/>
</dbReference>
<dbReference type="EMBL" id="MAQB02000001">
    <property type="protein sequence ID" value="OFJ47947.1"/>
    <property type="molecule type" value="Genomic_DNA"/>
</dbReference>
<evidence type="ECO:0000259" key="1">
    <source>
        <dbReference type="Pfam" id="PF13649"/>
    </source>
</evidence>
<gene>
    <name evidence="2" type="ORF">BA896_002065</name>
</gene>
<dbReference type="InterPro" id="IPR029063">
    <property type="entry name" value="SAM-dependent_MTases_sf"/>
</dbReference>
<protein>
    <submittedName>
        <fullName evidence="2">Methyltransferase</fullName>
    </submittedName>
</protein>
<dbReference type="CDD" id="cd02440">
    <property type="entry name" value="AdoMet_MTases"/>
    <property type="match status" value="1"/>
</dbReference>
<accession>A0A1E8PPI7</accession>
<sequence length="216" mass="24773">MITDQLAKYYATIAQQYERVYDKPERQEDLEVLRDKVADVLEGHTVLELACGTGYWTQLVAESAVSVLATDINDEMLALAQARGLPDNVTIAKLDAFNLPDDLLGKFTAVFAGFWWSHVKREDQDKYLKQLRSKLGKDIVLVLIDNSYVDGSSTVIARTDLEGNTHQFHTTPAGERYEVLKNFPSDSHLRKKFAHSTREIRMKRLEYYWLLSCRLK</sequence>
<proteinExistence type="predicted"/>
<dbReference type="Pfam" id="PF13649">
    <property type="entry name" value="Methyltransf_25"/>
    <property type="match status" value="1"/>
</dbReference>
<dbReference type="SUPFAM" id="SSF53335">
    <property type="entry name" value="S-adenosyl-L-methionine-dependent methyltransferases"/>
    <property type="match status" value="1"/>
</dbReference>